<gene>
    <name evidence="2" type="ORF">SISNIDRAFT_463457</name>
</gene>
<feature type="region of interest" description="Disordered" evidence="1">
    <location>
        <begin position="109"/>
        <end position="129"/>
    </location>
</feature>
<evidence type="ECO:0000313" key="3">
    <source>
        <dbReference type="Proteomes" id="UP000076722"/>
    </source>
</evidence>
<sequence length="147" mass="15594">MPPSEFFIRLQRGIAGGFAPPTPSAVHTITTSPEQGGLLTVENLVRADGTPELVAGAPKKISAAPCSALIDELEGILKVLPKEYPPGSQDIYGEDTSIAWGSQDLEWWNGGPQGCGGGHSEVQASDEDKQKFKRAIAIVEELSSRHS</sequence>
<protein>
    <submittedName>
        <fullName evidence="2">Uncharacterized protein</fullName>
    </submittedName>
</protein>
<keyword evidence="3" id="KW-1185">Reference proteome</keyword>
<dbReference type="AlphaFoldDB" id="A0A164Y8N7"/>
<evidence type="ECO:0000313" key="2">
    <source>
        <dbReference type="EMBL" id="KZS96690.1"/>
    </source>
</evidence>
<proteinExistence type="predicted"/>
<evidence type="ECO:0000256" key="1">
    <source>
        <dbReference type="SAM" id="MobiDB-lite"/>
    </source>
</evidence>
<accession>A0A164Y8N7</accession>
<organism evidence="2 3">
    <name type="scientific">Sistotremastrum niveocremeum HHB9708</name>
    <dbReference type="NCBI Taxonomy" id="1314777"/>
    <lineage>
        <taxon>Eukaryota</taxon>
        <taxon>Fungi</taxon>
        <taxon>Dikarya</taxon>
        <taxon>Basidiomycota</taxon>
        <taxon>Agaricomycotina</taxon>
        <taxon>Agaricomycetes</taxon>
        <taxon>Sistotremastrales</taxon>
        <taxon>Sistotremastraceae</taxon>
        <taxon>Sertulicium</taxon>
        <taxon>Sertulicium niveocremeum</taxon>
    </lineage>
</organism>
<dbReference type="EMBL" id="KV419398">
    <property type="protein sequence ID" value="KZS96690.1"/>
    <property type="molecule type" value="Genomic_DNA"/>
</dbReference>
<dbReference type="Proteomes" id="UP000076722">
    <property type="component" value="Unassembled WGS sequence"/>
</dbReference>
<dbReference type="OrthoDB" id="5366606at2759"/>
<reference evidence="2 3" key="1">
    <citation type="journal article" date="2016" name="Mol. Biol. Evol.">
        <title>Comparative Genomics of Early-Diverging Mushroom-Forming Fungi Provides Insights into the Origins of Lignocellulose Decay Capabilities.</title>
        <authorList>
            <person name="Nagy L.G."/>
            <person name="Riley R."/>
            <person name="Tritt A."/>
            <person name="Adam C."/>
            <person name="Daum C."/>
            <person name="Floudas D."/>
            <person name="Sun H."/>
            <person name="Yadav J.S."/>
            <person name="Pangilinan J."/>
            <person name="Larsson K.H."/>
            <person name="Matsuura K."/>
            <person name="Barry K."/>
            <person name="Labutti K."/>
            <person name="Kuo R."/>
            <person name="Ohm R.A."/>
            <person name="Bhattacharya S.S."/>
            <person name="Shirouzu T."/>
            <person name="Yoshinaga Y."/>
            <person name="Martin F.M."/>
            <person name="Grigoriev I.V."/>
            <person name="Hibbett D.S."/>
        </authorList>
    </citation>
    <scope>NUCLEOTIDE SEQUENCE [LARGE SCALE GENOMIC DNA]</scope>
    <source>
        <strain evidence="2 3">HHB9708</strain>
    </source>
</reference>
<name>A0A164Y8N7_9AGAM</name>